<dbReference type="InterPro" id="IPR001959">
    <property type="entry name" value="Transposase"/>
</dbReference>
<dbReference type="EMBL" id="JASNFN010000045">
    <property type="protein sequence ID" value="MDP5185340.1"/>
    <property type="molecule type" value="Genomic_DNA"/>
</dbReference>
<evidence type="ECO:0000313" key="9">
    <source>
        <dbReference type="EMBL" id="MDP5185098.1"/>
    </source>
</evidence>
<dbReference type="InterPro" id="IPR010095">
    <property type="entry name" value="Cas12f1-like_TNB"/>
</dbReference>
<dbReference type="EMBL" id="JASNFN010000012">
    <property type="protein sequence ID" value="MDP5183255.1"/>
    <property type="molecule type" value="Genomic_DNA"/>
</dbReference>
<feature type="compositionally biased region" description="Low complexity" evidence="5">
    <location>
        <begin position="241"/>
        <end position="253"/>
    </location>
</feature>
<gene>
    <name evidence="8" type="ORF">QOZ88_11450</name>
    <name evidence="9" type="ORF">QOZ88_20900</name>
    <name evidence="10" type="ORF">QOZ88_22130</name>
    <name evidence="11" type="ORF">QOZ88_22470</name>
</gene>
<feature type="region of interest" description="Disordered" evidence="5">
    <location>
        <begin position="397"/>
        <end position="497"/>
    </location>
</feature>
<evidence type="ECO:0000256" key="3">
    <source>
        <dbReference type="ARBA" id="ARBA00023125"/>
    </source>
</evidence>
<dbReference type="EMBL" id="JASNFN010000036">
    <property type="protein sequence ID" value="MDP5185098.1"/>
    <property type="molecule type" value="Genomic_DNA"/>
</dbReference>
<dbReference type="Pfam" id="PF07282">
    <property type="entry name" value="Cas12f1-like_TNB"/>
    <property type="match status" value="1"/>
</dbReference>
<dbReference type="RefSeq" id="WP_305999899.1">
    <property type="nucleotide sequence ID" value="NZ_JASNFN010000012.1"/>
</dbReference>
<reference evidence="12" key="1">
    <citation type="submission" date="2023-05" db="EMBL/GenBank/DDBJ databases">
        <title>Draft genome of Pseudofrankia sp. BMG5.37.</title>
        <authorList>
            <person name="Gtari M."/>
            <person name="Ghodhbane F."/>
            <person name="Sbissi I."/>
        </authorList>
    </citation>
    <scope>NUCLEOTIDE SEQUENCE [LARGE SCALE GENOMIC DNA]</scope>
    <source>
        <strain evidence="12">BMG 814</strain>
    </source>
</reference>
<name>A0ABT9IIJ5_9ACTN</name>
<evidence type="ECO:0000259" key="7">
    <source>
        <dbReference type="Pfam" id="PF07282"/>
    </source>
</evidence>
<evidence type="ECO:0000256" key="1">
    <source>
        <dbReference type="ARBA" id="ARBA00008761"/>
    </source>
</evidence>
<evidence type="ECO:0000259" key="6">
    <source>
        <dbReference type="Pfam" id="PF01385"/>
    </source>
</evidence>
<evidence type="ECO:0000313" key="11">
    <source>
        <dbReference type="EMBL" id="MDP5185408.1"/>
    </source>
</evidence>
<evidence type="ECO:0000256" key="4">
    <source>
        <dbReference type="ARBA" id="ARBA00023172"/>
    </source>
</evidence>
<feature type="domain" description="Cas12f1-like TNB" evidence="7">
    <location>
        <begin position="327"/>
        <end position="391"/>
    </location>
</feature>
<protein>
    <submittedName>
        <fullName evidence="11">Transposase</fullName>
    </submittedName>
</protein>
<organism evidence="11 12">
    <name type="scientific">Blastococcus carthaginiensis</name>
    <dbReference type="NCBI Taxonomy" id="3050034"/>
    <lineage>
        <taxon>Bacteria</taxon>
        <taxon>Bacillati</taxon>
        <taxon>Actinomycetota</taxon>
        <taxon>Actinomycetes</taxon>
        <taxon>Geodermatophilales</taxon>
        <taxon>Geodermatophilaceae</taxon>
        <taxon>Blastococcus</taxon>
    </lineage>
</organism>
<evidence type="ECO:0000313" key="10">
    <source>
        <dbReference type="EMBL" id="MDP5185340.1"/>
    </source>
</evidence>
<feature type="compositionally biased region" description="Polar residues" evidence="5">
    <location>
        <begin position="404"/>
        <end position="414"/>
    </location>
</feature>
<accession>A0ABT9IIJ5</accession>
<proteinExistence type="inferred from homology"/>
<keyword evidence="4" id="KW-0233">DNA recombination</keyword>
<sequence length="497" mass="54174">MHRTARVELRVTGGQRQRLFGLLRSGGDVWAAVLELNGWRRRRGDRPLAGYQELCRELAAAGEGTFGELSSVGARSVLRGYSDAWISAARRRRAGEASVRFPRRRRGLVPVRFYAGTFTIETDSGRPRVRLPVARGRPPLWVRLARPLPYPAERVRSVRLVHQGRWLFLDVTVEVPVATYPPGAGPDPARIAGVDLGIIHPFAVLASRGADGKRDAGLLVSGRALRAEHRLHLAEGKARARATAARAPRPGQRGSRRWRRYRARGRRLEGRHRRRLTQARHEAATEVVRWAVARRIGTLAVGDPRGLLARDAGRRQNKAVRDWAVGDLLHKLADKAEAAGIAVHPVDERGTSSTCPVCTRRVAKPRGRVFRCPHPGCGFTGHRDLVGAANIAARAPAPVGTASGGSLVTGSPPVTTHRRAGRHLPGAGRSRRDPRRGLLSRPPGRSTSTHPVARGGGSTWPAVARPENQPGSGKSLAGTRREDQAPPHRGKPCLTRH</sequence>
<evidence type="ECO:0000256" key="2">
    <source>
        <dbReference type="ARBA" id="ARBA00022578"/>
    </source>
</evidence>
<dbReference type="Pfam" id="PF01385">
    <property type="entry name" value="OrfB_IS605"/>
    <property type="match status" value="1"/>
</dbReference>
<comment type="caution">
    <text evidence="11">The sequence shown here is derived from an EMBL/GenBank/DDBJ whole genome shotgun (WGS) entry which is preliminary data.</text>
</comment>
<feature type="compositionally biased region" description="Basic residues" evidence="5">
    <location>
        <begin position="488"/>
        <end position="497"/>
    </location>
</feature>
<keyword evidence="2" id="KW-0815">Transposition</keyword>
<reference evidence="11" key="2">
    <citation type="submission" date="2023-05" db="EMBL/GenBank/DDBJ databases">
        <authorList>
            <person name="Gtari M."/>
            <person name="Ghodhbane F."/>
            <person name="Sbissi I."/>
        </authorList>
    </citation>
    <scope>NUCLEOTIDE SEQUENCE</scope>
    <source>
        <strain evidence="11">BMG 814</strain>
    </source>
</reference>
<feature type="region of interest" description="Disordered" evidence="5">
    <location>
        <begin position="236"/>
        <end position="257"/>
    </location>
</feature>
<keyword evidence="3" id="KW-0238">DNA-binding</keyword>
<dbReference type="EMBL" id="JASNFN010000047">
    <property type="protein sequence ID" value="MDP5185408.1"/>
    <property type="molecule type" value="Genomic_DNA"/>
</dbReference>
<evidence type="ECO:0000313" key="8">
    <source>
        <dbReference type="EMBL" id="MDP5183255.1"/>
    </source>
</evidence>
<evidence type="ECO:0000256" key="5">
    <source>
        <dbReference type="SAM" id="MobiDB-lite"/>
    </source>
</evidence>
<feature type="compositionally biased region" description="Low complexity" evidence="5">
    <location>
        <begin position="437"/>
        <end position="446"/>
    </location>
</feature>
<comment type="similarity">
    <text evidence="1">In the C-terminal section; belongs to the transposase 35 family.</text>
</comment>
<keyword evidence="12" id="KW-1185">Reference proteome</keyword>
<evidence type="ECO:0000313" key="12">
    <source>
        <dbReference type="Proteomes" id="UP001233673"/>
    </source>
</evidence>
<dbReference type="NCBIfam" id="NF040570">
    <property type="entry name" value="guided_TnpB"/>
    <property type="match status" value="1"/>
</dbReference>
<feature type="domain" description="Probable transposase IS891/IS1136/IS1341" evidence="6">
    <location>
        <begin position="177"/>
        <end position="305"/>
    </location>
</feature>
<dbReference type="Proteomes" id="UP001233673">
    <property type="component" value="Unassembled WGS sequence"/>
</dbReference>